<sequence length="469" mass="51705">MRSIHPFFYIAIGLIFFTSCDPQDEILSTDPNLRLSFSQDTVFFDTLYTSKVDEGIDMPSTTQRFTVYNRSENAVNIAEISLSDPDNVYQLLINGQASDKVENTFLRGGDSMLIFAEANIPHENKDDIREFTGSVNLFTNGNRQEVILSAFAEDPFYVAGGAIVIGDVVWPKGRPYVIMDSLYVAESSSLTVEAGAKMVFNNDAKIQVSGSLKLQGTVQDTIRLESIRTDGRYFNSPGQWGGIIFDSLSNNNEVKGVHLKNATFGLYIYHPDEDDEIDLLIENSTIENISQVGVSVIKADVTVVNSIISHTVSYAYAHASGGICNFLYNTVVNENTGFFRDRPSLAFEAVADDKGVLTPIDLTLKNNIIWGSLSNEISILDGVNNISVVHNLLKTNEEDFDPSNILNQDPYFKVPYSYNYQISEESPARGAGIDVEGINMDQVGVPRTSPPDIGALQYVPDTTEVATEP</sequence>
<evidence type="ECO:0000256" key="1">
    <source>
        <dbReference type="SAM" id="MobiDB-lite"/>
    </source>
</evidence>
<dbReference type="RefSeq" id="WP_169654175.1">
    <property type="nucleotide sequence ID" value="NZ_JABANE010000001.1"/>
</dbReference>
<evidence type="ECO:0008006" key="4">
    <source>
        <dbReference type="Google" id="ProtNLM"/>
    </source>
</evidence>
<dbReference type="InterPro" id="IPR012334">
    <property type="entry name" value="Pectin_lyas_fold"/>
</dbReference>
<evidence type="ECO:0000313" key="3">
    <source>
        <dbReference type="Proteomes" id="UP000576082"/>
    </source>
</evidence>
<comment type="caution">
    <text evidence="2">The sequence shown here is derived from an EMBL/GenBank/DDBJ whole genome shotgun (WGS) entry which is preliminary data.</text>
</comment>
<accession>A0A7X9RRQ7</accession>
<organism evidence="2 3">
    <name type="scientific">Flammeovirga aprica JL-4</name>
    <dbReference type="NCBI Taxonomy" id="694437"/>
    <lineage>
        <taxon>Bacteria</taxon>
        <taxon>Pseudomonadati</taxon>
        <taxon>Bacteroidota</taxon>
        <taxon>Cytophagia</taxon>
        <taxon>Cytophagales</taxon>
        <taxon>Flammeovirgaceae</taxon>
        <taxon>Flammeovirga</taxon>
    </lineage>
</organism>
<name>A0A7X9RRQ7_9BACT</name>
<proteinExistence type="predicted"/>
<dbReference type="Proteomes" id="UP000576082">
    <property type="component" value="Unassembled WGS sequence"/>
</dbReference>
<dbReference type="SUPFAM" id="SSF51126">
    <property type="entry name" value="Pectin lyase-like"/>
    <property type="match status" value="1"/>
</dbReference>
<feature type="region of interest" description="Disordered" evidence="1">
    <location>
        <begin position="446"/>
        <end position="469"/>
    </location>
</feature>
<dbReference type="EMBL" id="JABANE010000001">
    <property type="protein sequence ID" value="NME66405.1"/>
    <property type="molecule type" value="Genomic_DNA"/>
</dbReference>
<protein>
    <recommendedName>
        <fullName evidence="4">Right handed beta helix domain-containing protein</fullName>
    </recommendedName>
</protein>
<reference evidence="2 3" key="1">
    <citation type="submission" date="2020-04" db="EMBL/GenBank/DDBJ databases">
        <title>Flammeovirga sp. SR4, a novel species isolated from seawater.</title>
        <authorList>
            <person name="Wang X."/>
        </authorList>
    </citation>
    <scope>NUCLEOTIDE SEQUENCE [LARGE SCALE GENOMIC DNA]</scope>
    <source>
        <strain evidence="2 3">ATCC 23126</strain>
    </source>
</reference>
<dbReference type="InterPro" id="IPR011050">
    <property type="entry name" value="Pectin_lyase_fold/virulence"/>
</dbReference>
<dbReference type="Gene3D" id="2.160.20.10">
    <property type="entry name" value="Single-stranded right-handed beta-helix, Pectin lyase-like"/>
    <property type="match status" value="1"/>
</dbReference>
<evidence type="ECO:0000313" key="2">
    <source>
        <dbReference type="EMBL" id="NME66405.1"/>
    </source>
</evidence>
<keyword evidence="3" id="KW-1185">Reference proteome</keyword>
<dbReference type="PROSITE" id="PS51257">
    <property type="entry name" value="PROKAR_LIPOPROTEIN"/>
    <property type="match status" value="1"/>
</dbReference>
<gene>
    <name evidence="2" type="ORF">HHU12_00385</name>
</gene>
<dbReference type="AlphaFoldDB" id="A0A7X9RRQ7"/>